<keyword evidence="3 7" id="KW-0732">Signal</keyword>
<dbReference type="HOGENOM" id="CLU_019602_18_5_9"/>
<evidence type="ECO:0000259" key="8">
    <source>
        <dbReference type="SMART" id="SM00062"/>
    </source>
</evidence>
<dbReference type="SMART" id="SM00062">
    <property type="entry name" value="PBPb"/>
    <property type="match status" value="1"/>
</dbReference>
<evidence type="ECO:0000256" key="5">
    <source>
        <dbReference type="ARBA" id="ARBA00023288"/>
    </source>
</evidence>
<evidence type="ECO:0000256" key="4">
    <source>
        <dbReference type="ARBA" id="ARBA00023139"/>
    </source>
</evidence>
<evidence type="ECO:0000313" key="9">
    <source>
        <dbReference type="EMBL" id="AIF67663.1"/>
    </source>
</evidence>
<evidence type="ECO:0000256" key="2">
    <source>
        <dbReference type="ARBA" id="ARBA00010333"/>
    </source>
</evidence>
<dbReference type="SUPFAM" id="SSF53850">
    <property type="entry name" value="Periplasmic binding protein-like II"/>
    <property type="match status" value="1"/>
</dbReference>
<dbReference type="CDD" id="cd13711">
    <property type="entry name" value="PBP2_Ngo0372_TcyA"/>
    <property type="match status" value="1"/>
</dbReference>
<feature type="chain" id="PRO_5039003381" description="Solute-binding protein family 3/N-terminal domain-containing protein" evidence="7">
    <location>
        <begin position="19"/>
        <end position="273"/>
    </location>
</feature>
<keyword evidence="5" id="KW-0449">Lipoprotein</keyword>
<accession>A0A075LT88</accession>
<evidence type="ECO:0000256" key="3">
    <source>
        <dbReference type="ARBA" id="ARBA00022729"/>
    </source>
</evidence>
<gene>
    <name evidence="9" type="ORF">GZ22_14135</name>
</gene>
<dbReference type="Proteomes" id="UP000027980">
    <property type="component" value="Chromosome"/>
</dbReference>
<evidence type="ECO:0000313" key="10">
    <source>
        <dbReference type="Proteomes" id="UP000027980"/>
    </source>
</evidence>
<evidence type="ECO:0000256" key="1">
    <source>
        <dbReference type="ARBA" id="ARBA00004196"/>
    </source>
</evidence>
<evidence type="ECO:0000256" key="6">
    <source>
        <dbReference type="RuleBase" id="RU003744"/>
    </source>
</evidence>
<dbReference type="Gene3D" id="3.40.190.10">
    <property type="entry name" value="Periplasmic binding protein-like II"/>
    <property type="match status" value="2"/>
</dbReference>
<evidence type="ECO:0000256" key="7">
    <source>
        <dbReference type="SAM" id="SignalP"/>
    </source>
</evidence>
<comment type="subcellular location">
    <subcellularLocation>
        <location evidence="1">Cell envelope</location>
    </subcellularLocation>
</comment>
<dbReference type="PANTHER" id="PTHR35936">
    <property type="entry name" value="MEMBRANE-BOUND LYTIC MUREIN TRANSGLYCOSYLASE F"/>
    <property type="match status" value="1"/>
</dbReference>
<dbReference type="PANTHER" id="PTHR35936:SF34">
    <property type="entry name" value="ABC TRANSPORTER EXTRACELLULAR-BINDING PROTEIN YCKB-RELATED"/>
    <property type="match status" value="1"/>
</dbReference>
<dbReference type="EMBL" id="CP008876">
    <property type="protein sequence ID" value="AIF67663.1"/>
    <property type="molecule type" value="Genomic_DNA"/>
</dbReference>
<dbReference type="Pfam" id="PF00497">
    <property type="entry name" value="SBP_bac_3"/>
    <property type="match status" value="1"/>
</dbReference>
<feature type="domain" description="Solute-binding protein family 3/N-terminal" evidence="8">
    <location>
        <begin position="48"/>
        <end position="270"/>
    </location>
</feature>
<reference evidence="9 10" key="1">
    <citation type="submission" date="2014-07" db="EMBL/GenBank/DDBJ databases">
        <title>Complete genome sequence of a moderately halophilic bacterium Terribacillus aidingensis MP602, isolated from Cryptomeria fortunei in Tianmu mountain in China.</title>
        <authorList>
            <person name="Wang Y."/>
            <person name="Lu P."/>
            <person name="Zhang L."/>
        </authorList>
    </citation>
    <scope>NUCLEOTIDE SEQUENCE [LARGE SCALE GENOMIC DNA]</scope>
    <source>
        <strain evidence="9 10">MP602</strain>
    </source>
</reference>
<name>A0A075LT88_9BACI</name>
<dbReference type="InterPro" id="IPR001638">
    <property type="entry name" value="Solute-binding_3/MltF_N"/>
</dbReference>
<dbReference type="RefSeq" id="WP_038563555.1">
    <property type="nucleotide sequence ID" value="NZ_CP008876.1"/>
</dbReference>
<protein>
    <recommendedName>
        <fullName evidence="8">Solute-binding protein family 3/N-terminal domain-containing protein</fullName>
    </recommendedName>
</protein>
<dbReference type="OrthoDB" id="8613538at2"/>
<keyword evidence="4" id="KW-0564">Palmitate</keyword>
<sequence length="273" mass="29867">MKKALLGLLFMSIFAILAACGNGDDSASDSGDNSGNADLWQEVQDKGEITVGTEGTYAPFTFHDDSGELTGYDVEVMKEVGKRLDLDVKFEETQWDSMFSGLNSARFDVIANQVGKGEDDERVGQYDFSDSYTKSQSVVVTAADNNDIKAIEDVEGKTSAQSLTSNYNAVATEAGAQIEGVEGLAQSIQLIEQGRVDLTFNDKLAVLDYLNNTEKDAPVKIAFETGEPNETYFTFRKDSGEIVEQFNKALDEMREDGTLADISTKWFGEDVNK</sequence>
<comment type="similarity">
    <text evidence="2 6">Belongs to the bacterial solute-binding protein 3 family.</text>
</comment>
<dbReference type="PROSITE" id="PS51257">
    <property type="entry name" value="PROKAR_LIPOPROTEIN"/>
    <property type="match status" value="1"/>
</dbReference>
<organism evidence="9 10">
    <name type="scientific">Terribacillus saccharophilus</name>
    <dbReference type="NCBI Taxonomy" id="361277"/>
    <lineage>
        <taxon>Bacteria</taxon>
        <taxon>Bacillati</taxon>
        <taxon>Bacillota</taxon>
        <taxon>Bacilli</taxon>
        <taxon>Bacillales</taxon>
        <taxon>Bacillaceae</taxon>
        <taxon>Terribacillus</taxon>
    </lineage>
</organism>
<dbReference type="PROSITE" id="PS01039">
    <property type="entry name" value="SBP_BACTERIAL_3"/>
    <property type="match status" value="1"/>
</dbReference>
<dbReference type="GeneID" id="34220879"/>
<feature type="signal peptide" evidence="7">
    <location>
        <begin position="1"/>
        <end position="18"/>
    </location>
</feature>
<dbReference type="AlphaFoldDB" id="A0A075LT88"/>
<proteinExistence type="inferred from homology"/>
<dbReference type="KEGG" id="tap:GZ22_14135"/>
<dbReference type="GO" id="GO:0030313">
    <property type="term" value="C:cell envelope"/>
    <property type="evidence" value="ECO:0007669"/>
    <property type="project" value="UniProtKB-SubCell"/>
</dbReference>
<dbReference type="InterPro" id="IPR018313">
    <property type="entry name" value="SBP_3_CS"/>
</dbReference>